<keyword evidence="3" id="KW-1185">Reference proteome</keyword>
<proteinExistence type="predicted"/>
<reference evidence="3" key="1">
    <citation type="submission" date="2011-05" db="EMBL/GenBank/DDBJ databases">
        <authorList>
            <person name="Richards S.R."/>
            <person name="Qu J."/>
            <person name="Jiang H."/>
            <person name="Jhangiani S.N."/>
            <person name="Agravi P."/>
            <person name="Goodspeed R."/>
            <person name="Gross S."/>
            <person name="Mandapat C."/>
            <person name="Jackson L."/>
            <person name="Mathew T."/>
            <person name="Pu L."/>
            <person name="Thornton R."/>
            <person name="Saada N."/>
            <person name="Wilczek-Boney K.B."/>
            <person name="Lee S."/>
            <person name="Kovar C."/>
            <person name="Wu Y."/>
            <person name="Scherer S.E."/>
            <person name="Worley K.C."/>
            <person name="Muzny D.M."/>
            <person name="Gibbs R."/>
        </authorList>
    </citation>
    <scope>NUCLEOTIDE SEQUENCE</scope>
    <source>
        <strain evidence="3">Brora</strain>
    </source>
</reference>
<dbReference type="Proteomes" id="UP000014500">
    <property type="component" value="Unassembled WGS sequence"/>
</dbReference>
<feature type="domain" description="Transposable element P transposase-like C-terminal" evidence="1">
    <location>
        <begin position="42"/>
        <end position="88"/>
    </location>
</feature>
<evidence type="ECO:0000313" key="2">
    <source>
        <dbReference type="EnsemblMetazoa" id="SMAR011362-PA"/>
    </source>
</evidence>
<evidence type="ECO:0000259" key="1">
    <source>
        <dbReference type="Pfam" id="PF12596"/>
    </source>
</evidence>
<dbReference type="AlphaFoldDB" id="T1JC54"/>
<evidence type="ECO:0000313" key="3">
    <source>
        <dbReference type="Proteomes" id="UP000014500"/>
    </source>
</evidence>
<name>T1JC54_STRMM</name>
<dbReference type="Pfam" id="PF12596">
    <property type="entry name" value="Tnp_P_element_C"/>
    <property type="match status" value="1"/>
</dbReference>
<protein>
    <recommendedName>
        <fullName evidence="1">Transposable element P transposase-like C-terminal domain-containing protein</fullName>
    </recommendedName>
</protein>
<sequence>MLSSVVIENTPPLDVDYTPEEEIIMRSDNEIFTITEKDLSEVNLDLLKFFEEQEVCNHIEEEGLKYIAGYACFRFRAKYPDLGDYMRNLEFSNLDWVMDIFQDGLIYPGKRIMYVLNILNAEFVKYHGKFFSKEDNVFNCMIYV</sequence>
<dbReference type="InterPro" id="IPR022242">
    <property type="entry name" value="TNP-like_C"/>
</dbReference>
<dbReference type="EnsemblMetazoa" id="SMAR011362-RA">
    <property type="protein sequence ID" value="SMAR011362-PA"/>
    <property type="gene ID" value="SMAR011362"/>
</dbReference>
<dbReference type="HOGENOM" id="CLU_1798870_0_0_1"/>
<dbReference type="PhylomeDB" id="T1JC54"/>
<accession>T1JC54</accession>
<dbReference type="EMBL" id="JH432058">
    <property type="status" value="NOT_ANNOTATED_CDS"/>
    <property type="molecule type" value="Genomic_DNA"/>
</dbReference>
<reference evidence="2" key="2">
    <citation type="submission" date="2015-02" db="UniProtKB">
        <authorList>
            <consortium name="EnsemblMetazoa"/>
        </authorList>
    </citation>
    <scope>IDENTIFICATION</scope>
</reference>
<organism evidence="2 3">
    <name type="scientific">Strigamia maritima</name>
    <name type="common">European centipede</name>
    <name type="synonym">Geophilus maritimus</name>
    <dbReference type="NCBI Taxonomy" id="126957"/>
    <lineage>
        <taxon>Eukaryota</taxon>
        <taxon>Metazoa</taxon>
        <taxon>Ecdysozoa</taxon>
        <taxon>Arthropoda</taxon>
        <taxon>Myriapoda</taxon>
        <taxon>Chilopoda</taxon>
        <taxon>Pleurostigmophora</taxon>
        <taxon>Geophilomorpha</taxon>
        <taxon>Linotaeniidae</taxon>
        <taxon>Strigamia</taxon>
    </lineage>
</organism>